<evidence type="ECO:0000256" key="2">
    <source>
        <dbReference type="ARBA" id="ARBA00022475"/>
    </source>
</evidence>
<reference evidence="7 8" key="1">
    <citation type="submission" date="2020-08" db="EMBL/GenBank/DDBJ databases">
        <title>Draft genome sequencing of an Anaerocolumna strain isolated from anoxic soil subjected to BSD treatment.</title>
        <authorList>
            <person name="Uek A."/>
            <person name="Tonouchi A."/>
        </authorList>
    </citation>
    <scope>NUCLEOTIDE SEQUENCE [LARGE SCALE GENOMIC DNA]</scope>
    <source>
        <strain evidence="7 8">CTTW</strain>
    </source>
</reference>
<evidence type="ECO:0000256" key="6">
    <source>
        <dbReference type="SAM" id="Phobius"/>
    </source>
</evidence>
<dbReference type="GO" id="GO:0005886">
    <property type="term" value="C:plasma membrane"/>
    <property type="evidence" value="ECO:0007669"/>
    <property type="project" value="UniProtKB-SubCell"/>
</dbReference>
<feature type="transmembrane region" description="Helical" evidence="6">
    <location>
        <begin position="23"/>
        <end position="52"/>
    </location>
</feature>
<dbReference type="Pfam" id="PF03631">
    <property type="entry name" value="Virul_fac_BrkB"/>
    <property type="match status" value="1"/>
</dbReference>
<dbReference type="PANTHER" id="PTHR30213">
    <property type="entry name" value="INNER MEMBRANE PROTEIN YHJD"/>
    <property type="match status" value="1"/>
</dbReference>
<evidence type="ECO:0000313" key="7">
    <source>
        <dbReference type="EMBL" id="BCJ97924.1"/>
    </source>
</evidence>
<keyword evidence="4 6" id="KW-1133">Transmembrane helix</keyword>
<gene>
    <name evidence="7" type="ORF">bsdcttw_09650</name>
</gene>
<dbReference type="RefSeq" id="WP_185258295.1">
    <property type="nucleotide sequence ID" value="NZ_AP023368.1"/>
</dbReference>
<name>A0A7I8DKR7_9FIRM</name>
<proteinExistence type="predicted"/>
<dbReference type="Proteomes" id="UP000515703">
    <property type="component" value="Chromosome"/>
</dbReference>
<keyword evidence="3 6" id="KW-0812">Transmembrane</keyword>
<comment type="subcellular location">
    <subcellularLocation>
        <location evidence="1">Cell membrane</location>
        <topology evidence="1">Multi-pass membrane protein</topology>
    </subcellularLocation>
</comment>
<feature type="transmembrane region" description="Helical" evidence="6">
    <location>
        <begin position="127"/>
        <end position="153"/>
    </location>
</feature>
<feature type="transmembrane region" description="Helical" evidence="6">
    <location>
        <begin position="209"/>
        <end position="230"/>
    </location>
</feature>
<dbReference type="KEGG" id="acht:bsdcttw_09650"/>
<evidence type="ECO:0000256" key="3">
    <source>
        <dbReference type="ARBA" id="ARBA00022692"/>
    </source>
</evidence>
<accession>A0A7I8DKR7</accession>
<evidence type="ECO:0000256" key="4">
    <source>
        <dbReference type="ARBA" id="ARBA00022989"/>
    </source>
</evidence>
<sequence>MNIIISIYKIIRAFGRKVKEDNIAAFSAQAAFFVIISFFPFFMLFLTLIQYFSIDPNVFKNAIYQLFPDSIDQMVIGVVNEIYANDSGTLISVTAAISALWAASRGILGIVKGLNAVYGIRESRNSFLLRIISAFYTLAFSIILIVSISILVFGNQLYHWVIQKIPVLSHLALVIISIRTIAGLLILTSFFLMVYMVIPNRSTKLYREFPGALIAAIGWMGFSYLYSFYIDNMSNYSKTYGSLTAIVLFMLWFYFIMHILFIGGEINTVLSSGDLVYYMKYLFSHRKEISLEKKKAADQIYMQEHPKKGNIPDKSSKK</sequence>
<evidence type="ECO:0000313" key="8">
    <source>
        <dbReference type="Proteomes" id="UP000515703"/>
    </source>
</evidence>
<organism evidence="7 8">
    <name type="scientific">Anaerocolumna chitinilytica</name>
    <dbReference type="NCBI Taxonomy" id="1727145"/>
    <lineage>
        <taxon>Bacteria</taxon>
        <taxon>Bacillati</taxon>
        <taxon>Bacillota</taxon>
        <taxon>Clostridia</taxon>
        <taxon>Lachnospirales</taxon>
        <taxon>Lachnospiraceae</taxon>
        <taxon>Anaerocolumna</taxon>
    </lineage>
</organism>
<keyword evidence="2" id="KW-1003">Cell membrane</keyword>
<dbReference type="InterPro" id="IPR017039">
    <property type="entry name" value="Virul_fac_BrkB"/>
</dbReference>
<dbReference type="NCBIfam" id="TIGR00765">
    <property type="entry name" value="yihY_not_rbn"/>
    <property type="match status" value="1"/>
</dbReference>
<dbReference type="AlphaFoldDB" id="A0A7I8DKR7"/>
<dbReference type="PIRSF" id="PIRSF035875">
    <property type="entry name" value="RNase_BN"/>
    <property type="match status" value="1"/>
</dbReference>
<feature type="transmembrane region" description="Helical" evidence="6">
    <location>
        <begin position="242"/>
        <end position="262"/>
    </location>
</feature>
<keyword evidence="5 6" id="KW-0472">Membrane</keyword>
<protein>
    <submittedName>
        <fullName evidence="7">Transporter</fullName>
    </submittedName>
</protein>
<feature type="transmembrane region" description="Helical" evidence="6">
    <location>
        <begin position="90"/>
        <end position="115"/>
    </location>
</feature>
<reference evidence="7 8" key="2">
    <citation type="submission" date="2020-08" db="EMBL/GenBank/DDBJ databases">
        <authorList>
            <person name="Ueki A."/>
            <person name="Tonouchi A."/>
        </authorList>
    </citation>
    <scope>NUCLEOTIDE SEQUENCE [LARGE SCALE GENOMIC DNA]</scope>
    <source>
        <strain evidence="7 8">CTTW</strain>
    </source>
</reference>
<feature type="transmembrane region" description="Helical" evidence="6">
    <location>
        <begin position="173"/>
        <end position="197"/>
    </location>
</feature>
<evidence type="ECO:0000256" key="1">
    <source>
        <dbReference type="ARBA" id="ARBA00004651"/>
    </source>
</evidence>
<dbReference type="PANTHER" id="PTHR30213:SF0">
    <property type="entry name" value="UPF0761 MEMBRANE PROTEIN YIHY"/>
    <property type="match status" value="1"/>
</dbReference>
<keyword evidence="8" id="KW-1185">Reference proteome</keyword>
<dbReference type="EMBL" id="AP023368">
    <property type="protein sequence ID" value="BCJ97924.1"/>
    <property type="molecule type" value="Genomic_DNA"/>
</dbReference>
<evidence type="ECO:0000256" key="5">
    <source>
        <dbReference type="ARBA" id="ARBA00023136"/>
    </source>
</evidence>